<evidence type="ECO:0000259" key="3">
    <source>
        <dbReference type="Pfam" id="PF00497"/>
    </source>
</evidence>
<dbReference type="Gene3D" id="3.40.190.10">
    <property type="entry name" value="Periplasmic binding protein-like II"/>
    <property type="match status" value="2"/>
</dbReference>
<reference evidence="4 5" key="1">
    <citation type="submission" date="2020-05" db="EMBL/GenBank/DDBJ databases">
        <title>Genetic diversity of Pseudomonas cichorii.</title>
        <authorList>
            <person name="Tani S."/>
            <person name="Yagi H."/>
            <person name="Hashimoto S."/>
            <person name="Iiyama K."/>
            <person name="Furuya N."/>
        </authorList>
    </citation>
    <scope>NUCLEOTIDE SEQUENCE [LARGE SCALE GENOMIC DNA]</scope>
    <source>
        <strain evidence="4 5">LMG 2162</strain>
    </source>
</reference>
<dbReference type="SUPFAM" id="SSF53850">
    <property type="entry name" value="Periplasmic binding protein-like II"/>
    <property type="match status" value="1"/>
</dbReference>
<dbReference type="EMBL" id="BLWA01000003">
    <property type="protein sequence ID" value="GFM91561.1"/>
    <property type="molecule type" value="Genomic_DNA"/>
</dbReference>
<protein>
    <submittedName>
        <fullName evidence="4">Amino acid ABC transporter substrate-binding protein</fullName>
    </submittedName>
</protein>
<gene>
    <name evidence="4" type="ORF">PSCICP_15330</name>
</gene>
<evidence type="ECO:0000313" key="5">
    <source>
        <dbReference type="Proteomes" id="UP000614982"/>
    </source>
</evidence>
<dbReference type="PANTHER" id="PTHR35936">
    <property type="entry name" value="MEMBRANE-BOUND LYTIC MUREIN TRANSGLYCOSYLASE F"/>
    <property type="match status" value="1"/>
</dbReference>
<name>A0ABQ1DKM6_PSECI</name>
<comment type="similarity">
    <text evidence="1">Belongs to the bacterial solute-binding protein 3 family.</text>
</comment>
<evidence type="ECO:0000256" key="2">
    <source>
        <dbReference type="ARBA" id="ARBA00022729"/>
    </source>
</evidence>
<feature type="domain" description="Solute-binding protein family 3/N-terminal" evidence="3">
    <location>
        <begin position="46"/>
        <end position="253"/>
    </location>
</feature>
<dbReference type="InterPro" id="IPR001638">
    <property type="entry name" value="Solute-binding_3/MltF_N"/>
</dbReference>
<evidence type="ECO:0000256" key="1">
    <source>
        <dbReference type="ARBA" id="ARBA00010333"/>
    </source>
</evidence>
<evidence type="ECO:0000313" key="4">
    <source>
        <dbReference type="EMBL" id="GFM91561.1"/>
    </source>
</evidence>
<keyword evidence="5" id="KW-1185">Reference proteome</keyword>
<proteinExistence type="inferred from homology"/>
<accession>A0ABQ1DKM6</accession>
<keyword evidence="2" id="KW-0732">Signal</keyword>
<comment type="caution">
    <text evidence="4">The sequence shown here is derived from an EMBL/GenBank/DDBJ whole genome shotgun (WGS) entry which is preliminary data.</text>
</comment>
<dbReference type="Proteomes" id="UP000614982">
    <property type="component" value="Unassembled WGS sequence"/>
</dbReference>
<dbReference type="PANTHER" id="PTHR35936:SF6">
    <property type="entry name" value="AMINO ACID ABC TRANSPORTER SUBSTRATE-BINDING PAAT FAMILY PROTEIN"/>
    <property type="match status" value="1"/>
</dbReference>
<sequence>MRLWLGPPMRRNPILLCISFLFSPLISAADPTLRFSVAESWSMPLIRIENHQPTSGILFDIMQSLTHQLGRTAEYHVLPRLRVQPALEHGEVDVRCYTAKAWVPELSGDYLWSLPFMYQRDLLIASAETAAGPYPNQFDHETIGTVLGYSYPTMDHLFANHKLVREDARSQEHALRKLIAGRYHYAIASQLVMDWINRDLPDHKRLKTVSRISEQETGCIVRNDPDIPAQEILDTLARMKASGEIQRIIDRYTTAPAP</sequence>
<dbReference type="Pfam" id="PF00497">
    <property type="entry name" value="SBP_bac_3"/>
    <property type="match status" value="1"/>
</dbReference>
<organism evidence="4 5">
    <name type="scientific">Pseudomonas cichorii</name>
    <dbReference type="NCBI Taxonomy" id="36746"/>
    <lineage>
        <taxon>Bacteria</taxon>
        <taxon>Pseudomonadati</taxon>
        <taxon>Pseudomonadota</taxon>
        <taxon>Gammaproteobacteria</taxon>
        <taxon>Pseudomonadales</taxon>
        <taxon>Pseudomonadaceae</taxon>
        <taxon>Pseudomonas</taxon>
    </lineage>
</organism>